<keyword evidence="8" id="KW-0238">DNA-binding</keyword>
<keyword evidence="3" id="KW-0808">Transferase</keyword>
<evidence type="ECO:0000259" key="12">
    <source>
        <dbReference type="PROSITE" id="PS01124"/>
    </source>
</evidence>
<evidence type="ECO:0000256" key="8">
    <source>
        <dbReference type="ARBA" id="ARBA00023125"/>
    </source>
</evidence>
<dbReference type="RefSeq" id="WP_078501702.1">
    <property type="nucleotide sequence ID" value="NZ_MSZX01000010.1"/>
</dbReference>
<dbReference type="Pfam" id="PF02805">
    <property type="entry name" value="Ada_Zn_binding"/>
    <property type="match status" value="1"/>
</dbReference>
<dbReference type="InterPro" id="IPR016220">
    <property type="entry name" value="Me-P-triester_DNA_alkyl-Trfase"/>
</dbReference>
<dbReference type="InterPro" id="IPR018062">
    <property type="entry name" value="HTH_AraC-typ_CS"/>
</dbReference>
<dbReference type="InterPro" id="IPR009057">
    <property type="entry name" value="Homeodomain-like_sf"/>
</dbReference>
<dbReference type="SUPFAM" id="SSF46689">
    <property type="entry name" value="Homeodomain-like"/>
    <property type="match status" value="2"/>
</dbReference>
<evidence type="ECO:0000256" key="5">
    <source>
        <dbReference type="ARBA" id="ARBA00022763"/>
    </source>
</evidence>
<dbReference type="PROSITE" id="PS00041">
    <property type="entry name" value="HTH_ARAC_FAMILY_1"/>
    <property type="match status" value="1"/>
</dbReference>
<evidence type="ECO:0000256" key="11">
    <source>
        <dbReference type="ARBA" id="ARBA00023204"/>
    </source>
</evidence>
<dbReference type="PIRSF" id="PIRSF000408">
    <property type="entry name" value="Alkyltransferas_AdaA"/>
    <property type="match status" value="1"/>
</dbReference>
<dbReference type="PRINTS" id="PR00032">
    <property type="entry name" value="HTHARAC"/>
</dbReference>
<dbReference type="Proteomes" id="UP000190188">
    <property type="component" value="Unassembled WGS sequence"/>
</dbReference>
<keyword evidence="6" id="KW-0862">Zinc</keyword>
<keyword evidence="14" id="KW-1185">Reference proteome</keyword>
<dbReference type="Gene3D" id="1.10.10.60">
    <property type="entry name" value="Homeodomain-like"/>
    <property type="match status" value="2"/>
</dbReference>
<evidence type="ECO:0000256" key="4">
    <source>
        <dbReference type="ARBA" id="ARBA00022723"/>
    </source>
</evidence>
<dbReference type="Pfam" id="PF12833">
    <property type="entry name" value="HTH_18"/>
    <property type="match status" value="1"/>
</dbReference>
<accession>A0A1T2X4J2</accession>
<evidence type="ECO:0000256" key="7">
    <source>
        <dbReference type="ARBA" id="ARBA00023015"/>
    </source>
</evidence>
<evidence type="ECO:0000256" key="9">
    <source>
        <dbReference type="ARBA" id="ARBA00023159"/>
    </source>
</evidence>
<organism evidence="13 14">
    <name type="scientific">Paenibacillus selenitireducens</name>
    <dbReference type="NCBI Taxonomy" id="1324314"/>
    <lineage>
        <taxon>Bacteria</taxon>
        <taxon>Bacillati</taxon>
        <taxon>Bacillota</taxon>
        <taxon>Bacilli</taxon>
        <taxon>Bacillales</taxon>
        <taxon>Paenibacillaceae</taxon>
        <taxon>Paenibacillus</taxon>
    </lineage>
</organism>
<protein>
    <submittedName>
        <fullName evidence="13">AraC family transcriptional regulator</fullName>
    </submittedName>
</protein>
<dbReference type="SUPFAM" id="SSF57884">
    <property type="entry name" value="Ada DNA repair protein, N-terminal domain (N-Ada 10)"/>
    <property type="match status" value="1"/>
</dbReference>
<evidence type="ECO:0000256" key="6">
    <source>
        <dbReference type="ARBA" id="ARBA00022833"/>
    </source>
</evidence>
<feature type="domain" description="HTH araC/xylS-type" evidence="12">
    <location>
        <begin position="86"/>
        <end position="184"/>
    </location>
</feature>
<keyword evidence="5" id="KW-0227">DNA damage</keyword>
<dbReference type="PANTHER" id="PTHR43280:SF28">
    <property type="entry name" value="HTH-TYPE TRANSCRIPTIONAL ACTIVATOR RHAS"/>
    <property type="match status" value="1"/>
</dbReference>
<keyword evidence="7" id="KW-0805">Transcription regulation</keyword>
<evidence type="ECO:0000256" key="3">
    <source>
        <dbReference type="ARBA" id="ARBA00022679"/>
    </source>
</evidence>
<dbReference type="AlphaFoldDB" id="A0A1T2X4J2"/>
<dbReference type="OrthoDB" id="9802228at2"/>
<evidence type="ECO:0000256" key="2">
    <source>
        <dbReference type="ARBA" id="ARBA00022603"/>
    </source>
</evidence>
<dbReference type="GO" id="GO:0032259">
    <property type="term" value="P:methylation"/>
    <property type="evidence" value="ECO:0007669"/>
    <property type="project" value="UniProtKB-KW"/>
</dbReference>
<dbReference type="GO" id="GO:0003700">
    <property type="term" value="F:DNA-binding transcription factor activity"/>
    <property type="evidence" value="ECO:0007669"/>
    <property type="project" value="InterPro"/>
</dbReference>
<dbReference type="InterPro" id="IPR035451">
    <property type="entry name" value="Ada-like_dom_sf"/>
</dbReference>
<keyword evidence="10" id="KW-0804">Transcription</keyword>
<comment type="caution">
    <text evidence="13">The sequence shown here is derived from an EMBL/GenBank/DDBJ whole genome shotgun (WGS) entry which is preliminary data.</text>
</comment>
<dbReference type="STRING" id="1324314.BVG16_22615"/>
<evidence type="ECO:0000313" key="14">
    <source>
        <dbReference type="Proteomes" id="UP000190188"/>
    </source>
</evidence>
<evidence type="ECO:0000313" key="13">
    <source>
        <dbReference type="EMBL" id="OPA74789.1"/>
    </source>
</evidence>
<dbReference type="PANTHER" id="PTHR43280">
    <property type="entry name" value="ARAC-FAMILY TRANSCRIPTIONAL REGULATOR"/>
    <property type="match status" value="1"/>
</dbReference>
<dbReference type="EMBL" id="MSZX01000010">
    <property type="protein sequence ID" value="OPA74789.1"/>
    <property type="molecule type" value="Genomic_DNA"/>
</dbReference>
<dbReference type="GO" id="GO:0008270">
    <property type="term" value="F:zinc ion binding"/>
    <property type="evidence" value="ECO:0007669"/>
    <property type="project" value="InterPro"/>
</dbReference>
<keyword evidence="4" id="KW-0479">Metal-binding</keyword>
<dbReference type="GO" id="GO:0006281">
    <property type="term" value="P:DNA repair"/>
    <property type="evidence" value="ECO:0007669"/>
    <property type="project" value="UniProtKB-KW"/>
</dbReference>
<dbReference type="Gene3D" id="3.40.10.10">
    <property type="entry name" value="DNA Methylphosphotriester Repair Domain"/>
    <property type="match status" value="1"/>
</dbReference>
<dbReference type="PROSITE" id="PS01124">
    <property type="entry name" value="HTH_ARAC_FAMILY_2"/>
    <property type="match status" value="1"/>
</dbReference>
<dbReference type="InterPro" id="IPR020449">
    <property type="entry name" value="Tscrpt_reg_AraC-type_HTH"/>
</dbReference>
<dbReference type="InterPro" id="IPR018060">
    <property type="entry name" value="HTH_AraC"/>
</dbReference>
<evidence type="ECO:0000256" key="10">
    <source>
        <dbReference type="ARBA" id="ARBA00023163"/>
    </source>
</evidence>
<keyword evidence="2" id="KW-0489">Methyltransferase</keyword>
<dbReference type="GO" id="GO:0043565">
    <property type="term" value="F:sequence-specific DNA binding"/>
    <property type="evidence" value="ECO:0007669"/>
    <property type="project" value="InterPro"/>
</dbReference>
<sequence>MYEPRHELTEDKWEAILNNDTSRDGTFFYAVATTGIFCRPSCKSRPPLKEHVRIFDHAFEAMEAAFRPCKRCKPDGLRLPDEEWMIQIIQWIDHHFAESITLQRLADQTHSSPYHLQRTFKRIKGITPAEYIQEKRMDYAMHELLTTHDPILDIAVRSGIPNAAHFATTFQKRTGLSPSAYRKKHIMDKGEDDEIETK</sequence>
<keyword evidence="11" id="KW-0234">DNA repair</keyword>
<comment type="cofactor">
    <cofactor evidence="1">
        <name>Zn(2+)</name>
        <dbReference type="ChEBI" id="CHEBI:29105"/>
    </cofactor>
</comment>
<proteinExistence type="predicted"/>
<dbReference type="GO" id="GO:0008168">
    <property type="term" value="F:methyltransferase activity"/>
    <property type="evidence" value="ECO:0007669"/>
    <property type="project" value="UniProtKB-KW"/>
</dbReference>
<dbReference type="InterPro" id="IPR004026">
    <property type="entry name" value="Ada_DNA_repair_Zn-bd"/>
</dbReference>
<name>A0A1T2X4J2_9BACL</name>
<dbReference type="SMART" id="SM00342">
    <property type="entry name" value="HTH_ARAC"/>
    <property type="match status" value="1"/>
</dbReference>
<reference evidence="13 14" key="1">
    <citation type="submission" date="2017-01" db="EMBL/GenBank/DDBJ databases">
        <title>Genome analysis of Paenibacillus selenitrireducens ES3-24.</title>
        <authorList>
            <person name="Xu D."/>
            <person name="Yao R."/>
            <person name="Zheng S."/>
        </authorList>
    </citation>
    <scope>NUCLEOTIDE SEQUENCE [LARGE SCALE GENOMIC DNA]</scope>
    <source>
        <strain evidence="13 14">ES3-24</strain>
    </source>
</reference>
<keyword evidence="9" id="KW-0010">Activator</keyword>
<gene>
    <name evidence="13" type="ORF">BVG16_22615</name>
</gene>
<evidence type="ECO:0000256" key="1">
    <source>
        <dbReference type="ARBA" id="ARBA00001947"/>
    </source>
</evidence>